<evidence type="ECO:0000313" key="2">
    <source>
        <dbReference type="Proteomes" id="UP001149165"/>
    </source>
</evidence>
<keyword evidence="2" id="KW-1185">Reference proteome</keyword>
<organism evidence="1 2">
    <name type="scientific">Penicillium angulare</name>
    <dbReference type="NCBI Taxonomy" id="116970"/>
    <lineage>
        <taxon>Eukaryota</taxon>
        <taxon>Fungi</taxon>
        <taxon>Dikarya</taxon>
        <taxon>Ascomycota</taxon>
        <taxon>Pezizomycotina</taxon>
        <taxon>Eurotiomycetes</taxon>
        <taxon>Eurotiomycetidae</taxon>
        <taxon>Eurotiales</taxon>
        <taxon>Aspergillaceae</taxon>
        <taxon>Penicillium</taxon>
    </lineage>
</organism>
<proteinExistence type="predicted"/>
<evidence type="ECO:0000313" key="1">
    <source>
        <dbReference type="EMBL" id="KAJ5094288.1"/>
    </source>
</evidence>
<gene>
    <name evidence="1" type="ORF">N7456_010149</name>
</gene>
<reference evidence="1" key="1">
    <citation type="submission" date="2022-11" db="EMBL/GenBank/DDBJ databases">
        <authorList>
            <person name="Petersen C."/>
        </authorList>
    </citation>
    <scope>NUCLEOTIDE SEQUENCE</scope>
    <source>
        <strain evidence="1">IBT 30069</strain>
    </source>
</reference>
<name>A0A9W9K5X4_9EURO</name>
<dbReference type="Proteomes" id="UP001149165">
    <property type="component" value="Unassembled WGS sequence"/>
</dbReference>
<dbReference type="AlphaFoldDB" id="A0A9W9K5X4"/>
<accession>A0A9W9K5X4</accession>
<sequence length="96" mass="11339">MDWLPVPYNRARESQFNYERKLQWGQKLPEEDHFLTNLMLTLADGKGLARASANAKRGKDLHFAEQNLCNRIYPLRHIAPCYEPMLPEGLRWGERR</sequence>
<dbReference type="EMBL" id="JAPQKH010000006">
    <property type="protein sequence ID" value="KAJ5094288.1"/>
    <property type="molecule type" value="Genomic_DNA"/>
</dbReference>
<comment type="caution">
    <text evidence="1">The sequence shown here is derived from an EMBL/GenBank/DDBJ whole genome shotgun (WGS) entry which is preliminary data.</text>
</comment>
<reference evidence="1" key="2">
    <citation type="journal article" date="2023" name="IMA Fungus">
        <title>Comparative genomic study of the Penicillium genus elucidates a diverse pangenome and 15 lateral gene transfer events.</title>
        <authorList>
            <person name="Petersen C."/>
            <person name="Sorensen T."/>
            <person name="Nielsen M.R."/>
            <person name="Sondergaard T.E."/>
            <person name="Sorensen J.L."/>
            <person name="Fitzpatrick D.A."/>
            <person name="Frisvad J.C."/>
            <person name="Nielsen K.L."/>
        </authorList>
    </citation>
    <scope>NUCLEOTIDE SEQUENCE</scope>
    <source>
        <strain evidence="1">IBT 30069</strain>
    </source>
</reference>
<protein>
    <submittedName>
        <fullName evidence="1">Uncharacterized protein</fullName>
    </submittedName>
</protein>